<proteinExistence type="predicted"/>
<accession>A0A5C1Y764</accession>
<evidence type="ECO:0000256" key="1">
    <source>
        <dbReference type="SAM" id="MobiDB-lite"/>
    </source>
</evidence>
<dbReference type="AlphaFoldDB" id="A0A5C1Y764"/>
<gene>
    <name evidence="2" type="ORF">FLP23_06305</name>
</gene>
<sequence>MVLHLDPAIPMVWRDPMTVQFGVDPVVTIVPEVTPAGERLIAVLAAGVSETGYPMLANALGVSGAEAAELLRALHDCLLPDAGDSPAAPRGRILVLGDTPLAGGIARVLDDAGLRTTDPRTPALVLLVADRVVAPADHRVWLQRDIPHLPVVVGDSSITIGPLVEPGRTACLHCVGLHRRDVDPAWPAIATQLSALRAPAPHPLRAASAIAVAARMATARLRDGADPGPARELRIAGDGGELSGQFVEPHPECRCSTPPESDWAPADALARPRRPTRGRASAAPA</sequence>
<evidence type="ECO:0000313" key="3">
    <source>
        <dbReference type="Proteomes" id="UP000322159"/>
    </source>
</evidence>
<keyword evidence="3" id="KW-1185">Reference proteome</keyword>
<protein>
    <submittedName>
        <fullName evidence="2">TOMM leader peptide-binding protein</fullName>
    </submittedName>
</protein>
<feature type="region of interest" description="Disordered" evidence="1">
    <location>
        <begin position="239"/>
        <end position="285"/>
    </location>
</feature>
<dbReference type="Gene3D" id="3.40.50.720">
    <property type="entry name" value="NAD(P)-binding Rossmann-like Domain"/>
    <property type="match status" value="1"/>
</dbReference>
<evidence type="ECO:0000313" key="2">
    <source>
        <dbReference type="EMBL" id="QEO09651.1"/>
    </source>
</evidence>
<dbReference type="KEGG" id="lyk:FLP23_06305"/>
<dbReference type="InterPro" id="IPR022291">
    <property type="entry name" value="Bacteriocin_synth_cyclodeHase"/>
</dbReference>
<organism evidence="2 3">
    <name type="scientific">Protaetiibacter larvae</name>
    <dbReference type="NCBI Taxonomy" id="2592654"/>
    <lineage>
        <taxon>Bacteria</taxon>
        <taxon>Bacillati</taxon>
        <taxon>Actinomycetota</taxon>
        <taxon>Actinomycetes</taxon>
        <taxon>Micrococcales</taxon>
        <taxon>Microbacteriaceae</taxon>
        <taxon>Protaetiibacter</taxon>
    </lineage>
</organism>
<name>A0A5C1Y764_9MICO</name>
<dbReference type="OrthoDB" id="4426339at2"/>
<dbReference type="Proteomes" id="UP000322159">
    <property type="component" value="Chromosome"/>
</dbReference>
<dbReference type="NCBIfam" id="TIGR03882">
    <property type="entry name" value="cyclo_dehyd_2"/>
    <property type="match status" value="1"/>
</dbReference>
<reference evidence="2 3" key="1">
    <citation type="submission" date="2019-09" db="EMBL/GenBank/DDBJ databases">
        <title>Genome sequencing of strain KACC 19322.</title>
        <authorList>
            <person name="Heo J."/>
            <person name="Kim S.-J."/>
            <person name="Kim J.-S."/>
            <person name="Hong S.-B."/>
            <person name="Kwon S.-W."/>
        </authorList>
    </citation>
    <scope>NUCLEOTIDE SEQUENCE [LARGE SCALE GENOMIC DNA]</scope>
    <source>
        <strain evidence="2 3">KACC 19322</strain>
    </source>
</reference>
<dbReference type="EMBL" id="CP043504">
    <property type="protein sequence ID" value="QEO09651.1"/>
    <property type="molecule type" value="Genomic_DNA"/>
</dbReference>